<dbReference type="InterPro" id="IPR001611">
    <property type="entry name" value="Leu-rich_rpt"/>
</dbReference>
<dbReference type="CDD" id="cd22159">
    <property type="entry name" value="F-box_AtTIR1-like"/>
    <property type="match status" value="1"/>
</dbReference>
<dbReference type="SUPFAM" id="SSF81383">
    <property type="entry name" value="F-box domain"/>
    <property type="match status" value="1"/>
</dbReference>
<dbReference type="InterPro" id="IPR057207">
    <property type="entry name" value="FBXL15_LRR"/>
</dbReference>
<dbReference type="Pfam" id="PF13516">
    <property type="entry name" value="LRR_6"/>
    <property type="match status" value="4"/>
</dbReference>
<dbReference type="InterPro" id="IPR036047">
    <property type="entry name" value="F-box-like_dom_sf"/>
</dbReference>
<protein>
    <recommendedName>
        <fullName evidence="1">F-box/LRR-repeat protein 15-like leucin rich repeat domain-containing protein</fullName>
    </recommendedName>
</protein>
<evidence type="ECO:0000313" key="3">
    <source>
        <dbReference type="Proteomes" id="UP001420932"/>
    </source>
</evidence>
<reference evidence="2 3" key="1">
    <citation type="submission" date="2024-01" db="EMBL/GenBank/DDBJ databases">
        <title>Genome assemblies of Stephania.</title>
        <authorList>
            <person name="Yang L."/>
        </authorList>
    </citation>
    <scope>NUCLEOTIDE SEQUENCE [LARGE SCALE GENOMIC DNA]</scope>
    <source>
        <strain evidence="2">YNDBR</strain>
        <tissue evidence="2">Leaf</tissue>
    </source>
</reference>
<dbReference type="FunFam" id="3.80.10.10:FF:000276">
    <property type="entry name" value="F-box/LRR-repeat protein 3"/>
    <property type="match status" value="1"/>
</dbReference>
<dbReference type="PANTHER" id="PTHR13318:SF37">
    <property type="entry name" value="F-BOX DOMAIN-CONTAINING PROTEIN"/>
    <property type="match status" value="1"/>
</dbReference>
<comment type="caution">
    <text evidence="2">The sequence shown here is derived from an EMBL/GenBank/DDBJ whole genome shotgun (WGS) entry which is preliminary data.</text>
</comment>
<dbReference type="SMART" id="SM00367">
    <property type="entry name" value="LRR_CC"/>
    <property type="match status" value="17"/>
</dbReference>
<name>A0AAP0Q6I6_9MAGN</name>
<dbReference type="Proteomes" id="UP001420932">
    <property type="component" value="Unassembled WGS sequence"/>
</dbReference>
<dbReference type="EMBL" id="JBBNAF010000001">
    <property type="protein sequence ID" value="KAK9168009.1"/>
    <property type="molecule type" value="Genomic_DNA"/>
</dbReference>
<dbReference type="Pfam" id="PF25372">
    <property type="entry name" value="DUF7885"/>
    <property type="match status" value="2"/>
</dbReference>
<accession>A0AAP0Q6I6</accession>
<dbReference type="GO" id="GO:0031146">
    <property type="term" value="P:SCF-dependent proteasomal ubiquitin-dependent protein catabolic process"/>
    <property type="evidence" value="ECO:0007669"/>
    <property type="project" value="TreeGrafter"/>
</dbReference>
<dbReference type="SUPFAM" id="SSF52047">
    <property type="entry name" value="RNI-like"/>
    <property type="match status" value="2"/>
</dbReference>
<proteinExistence type="predicted"/>
<dbReference type="AlphaFoldDB" id="A0AAP0Q6I6"/>
<dbReference type="PANTHER" id="PTHR13318">
    <property type="entry name" value="PARTNER OF PAIRED, ISOFORM B-RELATED"/>
    <property type="match status" value="1"/>
</dbReference>
<sequence length="674" mass="74518">MVKKSRVVDLEFNPFDLLSEEILFDILDYLDHNPFDKKSFSLVCKDFHTVESRHRRVLKPLRSELLIRAIDRYPSVERLDLSSCPRITDDSLAAISNAYKFCLRSIDLSRSRFFSNAGVSNLVLNCKFLVEIDLSNATELTDSGAVAISKASNLEKLWLARCKLITDIGIARIGIGCRKLKLINLTWCLGVGDLGVDFVAVKCKEIRSFDLSYTTITNKCLPSIMKLQYLEELTLVGCLGIGDEGLATLEKGRTSLKTLNLTNCDNMTPWGLPYLTSRVTCLSHLNLTNGSVVTEAIANSLQNLPKLQSIKLDGCHVTCSGLEAIGNCCILLRELSLSKCSGVTDEGLYFLVKKQKELRKLDITCCRKITQISVDNVTKSCTSLTSLKMESCYLISKEAFTLIGERCHHLEDIDLTDTEVDDAGLMSISRCTKLSSLRLGICYNLTDNSLIQVGKICRELVELDLYRSMGITDLSIAAIASGCPRLEMITLAYCKDITDTSLVSLSKCSRLSVVEIRGCSSISSAGISTIALGCKQLTVLDVKKCHNVDDAGLLPLANFSRSLRQINLSYCSITDVGLLALANIACLQSMTVLHLKGLSADGLVSALLACSGLRKVKLHACFKSLFPQAFLEHMESRGCVFQWRDKPVQDGVDPWVWRHTARMNANVMYLLDEV</sequence>
<gene>
    <name evidence="2" type="ORF">Syun_000149</name>
</gene>
<organism evidence="2 3">
    <name type="scientific">Stephania yunnanensis</name>
    <dbReference type="NCBI Taxonomy" id="152371"/>
    <lineage>
        <taxon>Eukaryota</taxon>
        <taxon>Viridiplantae</taxon>
        <taxon>Streptophyta</taxon>
        <taxon>Embryophyta</taxon>
        <taxon>Tracheophyta</taxon>
        <taxon>Spermatophyta</taxon>
        <taxon>Magnoliopsida</taxon>
        <taxon>Ranunculales</taxon>
        <taxon>Menispermaceae</taxon>
        <taxon>Menispermoideae</taxon>
        <taxon>Cissampelideae</taxon>
        <taxon>Stephania</taxon>
    </lineage>
</organism>
<keyword evidence="3" id="KW-1185">Reference proteome</keyword>
<feature type="domain" description="F-box/LRR-repeat protein 15-like leucin rich repeat" evidence="1">
    <location>
        <begin position="279"/>
        <end position="408"/>
    </location>
</feature>
<feature type="domain" description="F-box/LRR-repeat protein 15-like leucin rich repeat" evidence="1">
    <location>
        <begin position="418"/>
        <end position="535"/>
    </location>
</feature>
<dbReference type="GO" id="GO:0019005">
    <property type="term" value="C:SCF ubiquitin ligase complex"/>
    <property type="evidence" value="ECO:0007669"/>
    <property type="project" value="TreeGrafter"/>
</dbReference>
<evidence type="ECO:0000313" key="2">
    <source>
        <dbReference type="EMBL" id="KAK9168009.1"/>
    </source>
</evidence>
<evidence type="ECO:0000259" key="1">
    <source>
        <dbReference type="Pfam" id="PF25372"/>
    </source>
</evidence>
<dbReference type="Gene3D" id="3.80.10.10">
    <property type="entry name" value="Ribonuclease Inhibitor"/>
    <property type="match status" value="3"/>
</dbReference>
<dbReference type="InterPro" id="IPR006553">
    <property type="entry name" value="Leu-rich_rpt_Cys-con_subtyp"/>
</dbReference>
<dbReference type="InterPro" id="IPR032675">
    <property type="entry name" value="LRR_dom_sf"/>
</dbReference>